<evidence type="ECO:0000313" key="2">
    <source>
        <dbReference type="Proteomes" id="UP000318733"/>
    </source>
</evidence>
<dbReference type="RefSeq" id="WP_144250913.1">
    <property type="nucleotide sequence ID" value="NZ_VLPK01000014.1"/>
</dbReference>
<protein>
    <recommendedName>
        <fullName evidence="3">STAS/SEC14 domain-containing protein</fullName>
    </recommendedName>
</protein>
<dbReference type="EMBL" id="VLPK01000014">
    <property type="protein sequence ID" value="TSJ34884.1"/>
    <property type="molecule type" value="Genomic_DNA"/>
</dbReference>
<reference evidence="1 2" key="1">
    <citation type="submission" date="2019-07" db="EMBL/GenBank/DDBJ databases">
        <authorList>
            <person name="Huq M.A."/>
        </authorList>
    </citation>
    <scope>NUCLEOTIDE SEQUENCE [LARGE SCALE GENOMIC DNA]</scope>
    <source>
        <strain evidence="1 2">MAH-19</strain>
    </source>
</reference>
<sequence>MITIDKFRNEAGDIYAHLSYEPYRNYLFMRWIGYSTEAEVMHASKAMMQWQKAEGQSKNCRFHVHDTKEIQGAWIGVVDWIRDEMWPFCYQWGMRYNLSVTSPDLFSKLSSIALKKQDSRQVTTVLFETVAAAENWLTEKYKSL</sequence>
<keyword evidence="2" id="KW-1185">Reference proteome</keyword>
<evidence type="ECO:0008006" key="3">
    <source>
        <dbReference type="Google" id="ProtNLM"/>
    </source>
</evidence>
<evidence type="ECO:0000313" key="1">
    <source>
        <dbReference type="EMBL" id="TSJ34884.1"/>
    </source>
</evidence>
<dbReference type="OrthoDB" id="893408at2"/>
<comment type="caution">
    <text evidence="1">The sequence shown here is derived from an EMBL/GenBank/DDBJ whole genome shotgun (WGS) entry which is preliminary data.</text>
</comment>
<dbReference type="Proteomes" id="UP000318733">
    <property type="component" value="Unassembled WGS sequence"/>
</dbReference>
<gene>
    <name evidence="1" type="ORF">FO440_24245</name>
</gene>
<name>A0A556M4Q7_9SPHI</name>
<organism evidence="1 2">
    <name type="scientific">Mucilaginibacter corticis</name>
    <dbReference type="NCBI Taxonomy" id="2597670"/>
    <lineage>
        <taxon>Bacteria</taxon>
        <taxon>Pseudomonadati</taxon>
        <taxon>Bacteroidota</taxon>
        <taxon>Sphingobacteriia</taxon>
        <taxon>Sphingobacteriales</taxon>
        <taxon>Sphingobacteriaceae</taxon>
        <taxon>Mucilaginibacter</taxon>
    </lineage>
</organism>
<accession>A0A556M4Q7</accession>
<proteinExistence type="predicted"/>
<dbReference type="AlphaFoldDB" id="A0A556M4Q7"/>